<feature type="transmembrane region" description="Helical" evidence="5">
    <location>
        <begin position="176"/>
        <end position="195"/>
    </location>
</feature>
<dbReference type="Pfam" id="PF04932">
    <property type="entry name" value="Wzy_C"/>
    <property type="match status" value="1"/>
</dbReference>
<evidence type="ECO:0000256" key="3">
    <source>
        <dbReference type="ARBA" id="ARBA00022989"/>
    </source>
</evidence>
<dbReference type="KEGG" id="dpf:ON006_04525"/>
<dbReference type="InterPro" id="IPR007016">
    <property type="entry name" value="O-antigen_ligase-rel_domated"/>
</dbReference>
<dbReference type="Proteomes" id="UP001164653">
    <property type="component" value="Chromosome"/>
</dbReference>
<feature type="transmembrane region" description="Helical" evidence="5">
    <location>
        <begin position="67"/>
        <end position="86"/>
    </location>
</feature>
<dbReference type="RefSeq" id="WP_244825011.1">
    <property type="nucleotide sequence ID" value="NZ_CP112998.1"/>
</dbReference>
<dbReference type="GO" id="GO:0016020">
    <property type="term" value="C:membrane"/>
    <property type="evidence" value="ECO:0007669"/>
    <property type="project" value="UniProtKB-SubCell"/>
</dbReference>
<evidence type="ECO:0000313" key="8">
    <source>
        <dbReference type="Proteomes" id="UP001164653"/>
    </source>
</evidence>
<reference evidence="7" key="1">
    <citation type="submission" date="2022-11" db="EMBL/GenBank/DDBJ databases">
        <title>Dyadobacter pollutisoli sp. nov., isolated from plastic dumped soil.</title>
        <authorList>
            <person name="Kim J.M."/>
            <person name="Kim K.R."/>
            <person name="Lee J.K."/>
            <person name="Hao L."/>
            <person name="Jeon C.O."/>
        </authorList>
    </citation>
    <scope>NUCLEOTIDE SEQUENCE</scope>
    <source>
        <strain evidence="7">U1</strain>
    </source>
</reference>
<organism evidence="7 8">
    <name type="scientific">Dyadobacter pollutisoli</name>
    <dbReference type="NCBI Taxonomy" id="2910158"/>
    <lineage>
        <taxon>Bacteria</taxon>
        <taxon>Pseudomonadati</taxon>
        <taxon>Bacteroidota</taxon>
        <taxon>Cytophagia</taxon>
        <taxon>Cytophagales</taxon>
        <taxon>Spirosomataceae</taxon>
        <taxon>Dyadobacter</taxon>
    </lineage>
</organism>
<dbReference type="InterPro" id="IPR051533">
    <property type="entry name" value="WaaL-like"/>
</dbReference>
<keyword evidence="8" id="KW-1185">Reference proteome</keyword>
<sequence>MTKDMIIIGAFDGLKWLTISQLFLAICFPLLNIIAVTNLFHEGGEVWATRLGSRVGAVGFFKHPGNLALYTIMSMSFFLSCYLSGFQRRMSTLLIAACVATVILTYSRTSFIALILVAFCTYYIYKNSKKNIFSLGNILKIVIPSTLALYWLIFLSPFSSSFIESDASSQYDNRMIHFFMAFKIFTDSPFLGVGLNAHLGYITKHFGIVQAFTADEFYLHNPIHNSHLIVLAETGIVGFILWVYFLLGGIINAKNQIAAGSNRIFSSTLVGVLIAYVIYGMTGWAPMSPSIFAFFLFYAYFAKMY</sequence>
<comment type="subcellular location">
    <subcellularLocation>
        <location evidence="1">Membrane</location>
        <topology evidence="1">Multi-pass membrane protein</topology>
    </subcellularLocation>
</comment>
<feature type="transmembrane region" description="Helical" evidence="5">
    <location>
        <begin position="21"/>
        <end position="41"/>
    </location>
</feature>
<feature type="transmembrane region" description="Helical" evidence="5">
    <location>
        <begin position="228"/>
        <end position="251"/>
    </location>
</feature>
<evidence type="ECO:0000256" key="5">
    <source>
        <dbReference type="SAM" id="Phobius"/>
    </source>
</evidence>
<evidence type="ECO:0000313" key="7">
    <source>
        <dbReference type="EMBL" id="WAC13226.1"/>
    </source>
</evidence>
<feature type="transmembrane region" description="Helical" evidence="5">
    <location>
        <begin position="93"/>
        <end position="125"/>
    </location>
</feature>
<dbReference type="PANTHER" id="PTHR37422">
    <property type="entry name" value="TEICHURONIC ACID BIOSYNTHESIS PROTEIN TUAE"/>
    <property type="match status" value="1"/>
</dbReference>
<protein>
    <submittedName>
        <fullName evidence="7">O-antigen ligase family protein</fullName>
    </submittedName>
</protein>
<feature type="domain" description="O-antigen ligase-related" evidence="6">
    <location>
        <begin position="94"/>
        <end position="243"/>
    </location>
</feature>
<evidence type="ECO:0000256" key="1">
    <source>
        <dbReference type="ARBA" id="ARBA00004141"/>
    </source>
</evidence>
<proteinExistence type="predicted"/>
<evidence type="ECO:0000256" key="2">
    <source>
        <dbReference type="ARBA" id="ARBA00022692"/>
    </source>
</evidence>
<feature type="transmembrane region" description="Helical" evidence="5">
    <location>
        <begin position="137"/>
        <end position="155"/>
    </location>
</feature>
<gene>
    <name evidence="7" type="ORF">ON006_04525</name>
</gene>
<keyword evidence="4 5" id="KW-0472">Membrane</keyword>
<keyword evidence="2 5" id="KW-0812">Transmembrane</keyword>
<keyword evidence="3 5" id="KW-1133">Transmembrane helix</keyword>
<feature type="transmembrane region" description="Helical" evidence="5">
    <location>
        <begin position="263"/>
        <end position="279"/>
    </location>
</feature>
<keyword evidence="7" id="KW-0436">Ligase</keyword>
<dbReference type="EMBL" id="CP112998">
    <property type="protein sequence ID" value="WAC13226.1"/>
    <property type="molecule type" value="Genomic_DNA"/>
</dbReference>
<accession>A0A9E8NER5</accession>
<evidence type="ECO:0000256" key="4">
    <source>
        <dbReference type="ARBA" id="ARBA00023136"/>
    </source>
</evidence>
<dbReference type="AlphaFoldDB" id="A0A9E8NER5"/>
<evidence type="ECO:0000259" key="6">
    <source>
        <dbReference type="Pfam" id="PF04932"/>
    </source>
</evidence>
<name>A0A9E8NER5_9BACT</name>
<dbReference type="GO" id="GO:0016874">
    <property type="term" value="F:ligase activity"/>
    <property type="evidence" value="ECO:0007669"/>
    <property type="project" value="UniProtKB-KW"/>
</dbReference>
<dbReference type="PANTHER" id="PTHR37422:SF17">
    <property type="entry name" value="O-ANTIGEN LIGASE"/>
    <property type="match status" value="1"/>
</dbReference>